<evidence type="ECO:0008006" key="3">
    <source>
        <dbReference type="Google" id="ProtNLM"/>
    </source>
</evidence>
<reference evidence="2" key="1">
    <citation type="submission" date="2017-09" db="EMBL/GenBank/DDBJ databases">
        <title>Depth-based differentiation of microbial function through sediment-hosted aquifers and enrichment of novel symbionts in the deep terrestrial subsurface.</title>
        <authorList>
            <person name="Probst A.J."/>
            <person name="Ladd B."/>
            <person name="Jarett J.K."/>
            <person name="Geller-Mcgrath D.E."/>
            <person name="Sieber C.M.K."/>
            <person name="Emerson J.B."/>
            <person name="Anantharaman K."/>
            <person name="Thomas B.C."/>
            <person name="Malmstrom R."/>
            <person name="Stieglmeier M."/>
            <person name="Klingl A."/>
            <person name="Woyke T."/>
            <person name="Ryan C.M."/>
            <person name="Banfield J.F."/>
        </authorList>
    </citation>
    <scope>NUCLEOTIDE SEQUENCE [LARGE SCALE GENOMIC DNA]</scope>
</reference>
<sequence>MSNEDDHNNDSPLNGNLDEHAVQGIQLTLGKIEDELQKIKFELAKSGLIKGKSADFRSQLSELSEDSDEGGKVIEGVFDGQQMIGPDGKKYSIPANYVSKSKLVEGDILKLRITDDGGFVYKQIGPVNRDRKVGRLIKDEEDNFAVMVDNRMFKVILAAVTYFHGDEGDEAVILVPKDTESEWAAIENVIRKSSPI</sequence>
<protein>
    <recommendedName>
        <fullName evidence="3">50S ribosomal protein L7/L12</fullName>
    </recommendedName>
</protein>
<comment type="caution">
    <text evidence="1">The sequence shown here is derived from an EMBL/GenBank/DDBJ whole genome shotgun (WGS) entry which is preliminary data.</text>
</comment>
<proteinExistence type="predicted"/>
<name>A0A2M7RF52_9BACT</name>
<dbReference type="EMBL" id="PFMC01000008">
    <property type="protein sequence ID" value="PIY95380.1"/>
    <property type="molecule type" value="Genomic_DNA"/>
</dbReference>
<dbReference type="Proteomes" id="UP000228689">
    <property type="component" value="Unassembled WGS sequence"/>
</dbReference>
<evidence type="ECO:0000313" key="1">
    <source>
        <dbReference type="EMBL" id="PIY95380.1"/>
    </source>
</evidence>
<organism evidence="1 2">
    <name type="scientific">Candidatus Komeilibacteria bacterium CG_4_10_14_0_8_um_filter_37_78</name>
    <dbReference type="NCBI Taxonomy" id="1974471"/>
    <lineage>
        <taxon>Bacteria</taxon>
        <taxon>Candidatus Komeiliibacteriota</taxon>
    </lineage>
</organism>
<gene>
    <name evidence="1" type="ORF">COY67_00230</name>
</gene>
<dbReference type="AlphaFoldDB" id="A0A2M7RF52"/>
<accession>A0A2M7RF52</accession>
<evidence type="ECO:0000313" key="2">
    <source>
        <dbReference type="Proteomes" id="UP000228689"/>
    </source>
</evidence>